<comment type="caution">
    <text evidence="1">The sequence shown here is derived from an EMBL/GenBank/DDBJ whole genome shotgun (WGS) entry which is preliminary data.</text>
</comment>
<protein>
    <submittedName>
        <fullName evidence="1">Uncharacterized protein</fullName>
    </submittedName>
</protein>
<gene>
    <name evidence="1" type="ORF">OOJ96_10595</name>
</gene>
<dbReference type="EMBL" id="JAPEQY010000007">
    <property type="protein sequence ID" value="MFO2477855.1"/>
    <property type="molecule type" value="Genomic_DNA"/>
</dbReference>
<sequence length="1936" mass="211518">MRLAGPAATPHLSLTARSTGAAAEHSNQVASRVVSLFAGLEGYASGHQADALNQVEYLLRLASTTGQPSLAEQIQQHVRRCARPVDDTGLHEQVRQLLNKPSPKDAQKTYTELIGELLAESNSHQSATTSTNRVRARRHVPHVIAMETPVIPAHAQKNAEKLIKQGDEDLAKLFAATLMKRVISLEPGATDTPAARIVSDIPPYSTFGQAWGRLTLALKQEPFASYARTHNIDTSVFNLDLSTNTLQCRIGGELATFGSHSPGWEQASAGVLAAARDLAPKSNFIAYAGEHATRYELIGDFYSASYNNTKADTLYFIGCLQLINSFPALHTGYWKKEFPFRPEYERIQLRQQDAIESTAYMLANEPEGLLPAQRNQTWASRIDEADRREAKMSSLILGSKHAPEMRSRFGVSGLAQLPSKESTMGLVLKDLDRALTAPAFLDFVNEKNIVFESISIAPQTGDLLCDAHDANGDIAKRVFKTTDASGWSAVSHEIVSLAKSLAAGSTIAVRNPLGDRWKGRALYDVNSILNFYAQPPKTEGLKGTLEQCSSLISEGFAAARKSNPPSDERSRAFQEKRRTLIERLENPGFAKPRVTVTTAVDPNVAIAPAVPALKPTVDPATKIVRSLFADEPNLHTLITDRLNAAIESGSGGTLNLDSNHLSFGQPDPDNPGQYKRTPLMQVALSCIAGDQSIQFTNENRLFDTQPRLPTATQPTSDAPLDIAMGAIRLAMLELPVLLNDYYAVAVSKYWEQPAFGEPASDQTGQAHTASGVYTGSRKALLGDLLRENLQLAGLKQPGLDDRQREAVDMVVRYPEASTRLDLMDTGRLDVYSVKTGTNPVATPNLLIHCLGEGKPETFLLLEPNGKIIPYDSLDELAAANLQFDKPLTGNIFAAQAGIIINQHLGKMLSFSSSAIAAEGTVQSEEKLPDWMEAAGDAERFVLRDLTLQVASYIQRNNGRLYNSGIKDIRSFALEQFNATLPSPRLYTAEDLEVVFKVPVGTLSNGFIERKTMSLTDVLLQNVSGLPDGQIEVFYKPGNVRITKLEKEGVLKKIVQDLDIGKSYGELLKREMLDTPSTKAQRMSLFTQELPIDLQIKALEMAAKGEHGLDSTGFKFVREIMSPQPGAKTVDGYEIAIRPLAFDRRAEGKIDVVDDMYLIEPMDLSKGPHVLYRPMISDAPLMQFSSRKALLEAIQKPGKLQQDILAWFPDETTRAIYTGNGFLHPNLIIFGFNTGRIFTSPAAANPLATNDFKVADMLQQKLQDGQLTDHLYESHVHSLLTLADEQSTSNEESRSASLKKGGYLLLNTVLPVMRGPGAAIGTALQLEVILNDLETLSGDDKRKKEAGAADLLLNFANVLAHFQSRSPTTSPRTGSSGQLTESRLLSLQPVPAPPSNYRVRLGGPIESVTPIDGDVQTFVDLYNGSRRINILGHAVEPLPDQPSRILGESGESYSAEDIYNELLARGVDIRDYANIRALFCYSGHGGSQSFASTLHSITGVPVKGFEGQVITEFTNGEPLSDVYQKSLETQRAKFPHLSQEDIKRLAQVELDNNLAKKPILANVFKQQGTPIEVNIGSIEHPVYTEIKVDYRPVRFGPAKNEPLSQTPVRHTTKELYSLAELQAFKRLSDAEKIADSVAFTASADSQFEYFLDGPKNGTETRLNIVGHGDKGGVTFKSDLAGAQFQTPESLAKLIAPLLKKTGATSVRLLSCKSAQTGFAQELSNHLKMPVKAPVGTVSQFKVTNDRYWFLEKYPNIRRPHDHEWKVFEKTPVTAPPQKVEVFMGYSHTVEDERSILSTRSLTDCSALAVLTDLKDGIYEKRTLMHLTGSNLDGGLMDQDANQVVKQLSDSLDAGGKIIFVAGVNSDSTVGMAVVLGQEYAGKKPLLDLLSKPGVDVEIASSVGVDINADGTFKLIDGSGKGVFNAQMIRGVMDFVRD</sequence>
<name>A0ACC7PE17_9PSED</name>
<evidence type="ECO:0000313" key="2">
    <source>
        <dbReference type="Proteomes" id="UP001637618"/>
    </source>
</evidence>
<reference evidence="1" key="1">
    <citation type="submission" date="2022-11" db="EMBL/GenBank/DDBJ databases">
        <title>Draft genome sequences of strains of Pseudomonas imrae sp. nov.</title>
        <authorList>
            <person name="Salva Serra F."/>
            <person name="Nimje P."/>
            <person name="Moore E.R.B."/>
            <person name="Marathe N.P."/>
        </authorList>
    </citation>
    <scope>NUCLEOTIDE SEQUENCE</scope>
    <source>
        <strain evidence="1">15FMM2</strain>
    </source>
</reference>
<evidence type="ECO:0000313" key="1">
    <source>
        <dbReference type="EMBL" id="MFO2477855.1"/>
    </source>
</evidence>
<dbReference type="Proteomes" id="UP001637618">
    <property type="component" value="Unassembled WGS sequence"/>
</dbReference>
<proteinExistence type="predicted"/>
<keyword evidence="2" id="KW-1185">Reference proteome</keyword>
<accession>A0ACC7PE17</accession>
<organism evidence="1 2">
    <name type="scientific">Pseudomonas imrae</name>
    <dbReference type="NCBI Taxonomy" id="2992837"/>
    <lineage>
        <taxon>Bacteria</taxon>
        <taxon>Pseudomonadati</taxon>
        <taxon>Pseudomonadota</taxon>
        <taxon>Gammaproteobacteria</taxon>
        <taxon>Pseudomonadales</taxon>
        <taxon>Pseudomonadaceae</taxon>
        <taxon>Pseudomonas</taxon>
    </lineage>
</organism>